<gene>
    <name evidence="1" type="ORF">BpHYR1_019936</name>
</gene>
<proteinExistence type="predicted"/>
<dbReference type="Proteomes" id="UP000276133">
    <property type="component" value="Unassembled WGS sequence"/>
</dbReference>
<protein>
    <submittedName>
        <fullName evidence="1">Uncharacterized protein</fullName>
    </submittedName>
</protein>
<sequence length="155" mass="18246">IISFEQINFFIDRVYDCYAKKNRFLESIFKLDKYDNSNKYIASGSMCLSPTIVFVAKKCQLYFNHINKNLALKKSIFLFPDITTKYEIKDSCLLFKLSKINYFTILFVQNCVTKSSVKTWLLAKQHDNLRINRATCILNLFDFMIRIIGFQTADE</sequence>
<dbReference type="EMBL" id="REGN01000362">
    <property type="protein sequence ID" value="RNA42479.1"/>
    <property type="molecule type" value="Genomic_DNA"/>
</dbReference>
<accession>A0A3M7T3K3</accession>
<organism evidence="1 2">
    <name type="scientific">Brachionus plicatilis</name>
    <name type="common">Marine rotifer</name>
    <name type="synonym">Brachionus muelleri</name>
    <dbReference type="NCBI Taxonomy" id="10195"/>
    <lineage>
        <taxon>Eukaryota</taxon>
        <taxon>Metazoa</taxon>
        <taxon>Spiralia</taxon>
        <taxon>Gnathifera</taxon>
        <taxon>Rotifera</taxon>
        <taxon>Eurotatoria</taxon>
        <taxon>Monogononta</taxon>
        <taxon>Pseudotrocha</taxon>
        <taxon>Ploima</taxon>
        <taxon>Brachionidae</taxon>
        <taxon>Brachionus</taxon>
    </lineage>
</organism>
<name>A0A3M7T3K3_BRAPC</name>
<evidence type="ECO:0000313" key="2">
    <source>
        <dbReference type="Proteomes" id="UP000276133"/>
    </source>
</evidence>
<dbReference type="AlphaFoldDB" id="A0A3M7T3K3"/>
<reference evidence="1 2" key="1">
    <citation type="journal article" date="2018" name="Sci. Rep.">
        <title>Genomic signatures of local adaptation to the degree of environmental predictability in rotifers.</title>
        <authorList>
            <person name="Franch-Gras L."/>
            <person name="Hahn C."/>
            <person name="Garcia-Roger E.M."/>
            <person name="Carmona M.J."/>
            <person name="Serra M."/>
            <person name="Gomez A."/>
        </authorList>
    </citation>
    <scope>NUCLEOTIDE SEQUENCE [LARGE SCALE GENOMIC DNA]</scope>
    <source>
        <strain evidence="1">HYR1</strain>
    </source>
</reference>
<comment type="caution">
    <text evidence="1">The sequence shown here is derived from an EMBL/GenBank/DDBJ whole genome shotgun (WGS) entry which is preliminary data.</text>
</comment>
<evidence type="ECO:0000313" key="1">
    <source>
        <dbReference type="EMBL" id="RNA42479.1"/>
    </source>
</evidence>
<keyword evidence="2" id="KW-1185">Reference proteome</keyword>
<feature type="non-terminal residue" evidence="1">
    <location>
        <position position="1"/>
    </location>
</feature>